<dbReference type="RefSeq" id="WP_183467521.1">
    <property type="nucleotide sequence ID" value="NZ_JACHVU010000003.1"/>
</dbReference>
<reference evidence="1 2" key="1">
    <citation type="submission" date="2020-08" db="EMBL/GenBank/DDBJ databases">
        <title>The Agave Microbiome: Exploring the role of microbial communities in plant adaptations to desert environments.</title>
        <authorList>
            <person name="Partida-Martinez L.P."/>
        </authorList>
    </citation>
    <scope>NUCLEOTIDE SEQUENCE [LARGE SCALE GENOMIC DNA]</scope>
    <source>
        <strain evidence="1 2">AT2.18</strain>
    </source>
</reference>
<name>A0A839Q3K3_MYCIR</name>
<keyword evidence="2" id="KW-1185">Reference proteome</keyword>
<evidence type="ECO:0000313" key="1">
    <source>
        <dbReference type="EMBL" id="MBB2990267.1"/>
    </source>
</evidence>
<sequence length="62" mass="6734">MPDAKRRHIYAGPEHALCSHTSGGWARQGILDAPPPPERRAQPKAAALKFFDTRHESDGGTA</sequence>
<protein>
    <submittedName>
        <fullName evidence="1">Uncharacterized protein</fullName>
    </submittedName>
</protein>
<gene>
    <name evidence="1" type="ORF">FHR72_001735</name>
</gene>
<proteinExistence type="predicted"/>
<accession>A0A839Q3K3</accession>
<dbReference type="Proteomes" id="UP000550501">
    <property type="component" value="Unassembled WGS sequence"/>
</dbReference>
<dbReference type="EMBL" id="JACHVU010000003">
    <property type="protein sequence ID" value="MBB2990267.1"/>
    <property type="molecule type" value="Genomic_DNA"/>
</dbReference>
<organism evidence="1 2">
    <name type="scientific">Mycolicibacterium iranicum</name>
    <name type="common">Mycobacterium iranicum</name>
    <dbReference type="NCBI Taxonomy" id="912594"/>
    <lineage>
        <taxon>Bacteria</taxon>
        <taxon>Bacillati</taxon>
        <taxon>Actinomycetota</taxon>
        <taxon>Actinomycetes</taxon>
        <taxon>Mycobacteriales</taxon>
        <taxon>Mycobacteriaceae</taxon>
        <taxon>Mycolicibacterium</taxon>
    </lineage>
</organism>
<comment type="caution">
    <text evidence="1">The sequence shown here is derived from an EMBL/GenBank/DDBJ whole genome shotgun (WGS) entry which is preliminary data.</text>
</comment>
<evidence type="ECO:0000313" key="2">
    <source>
        <dbReference type="Proteomes" id="UP000550501"/>
    </source>
</evidence>
<dbReference type="AlphaFoldDB" id="A0A839Q3K3"/>